<gene>
    <name evidence="1" type="ORF">F444_14773</name>
</gene>
<protein>
    <submittedName>
        <fullName evidence="1">Uncharacterized protein</fullName>
    </submittedName>
</protein>
<name>A0A080ZP13_PHYNI</name>
<organism evidence="1 2">
    <name type="scientific">Phytophthora nicotianae P1976</name>
    <dbReference type="NCBI Taxonomy" id="1317066"/>
    <lineage>
        <taxon>Eukaryota</taxon>
        <taxon>Sar</taxon>
        <taxon>Stramenopiles</taxon>
        <taxon>Oomycota</taxon>
        <taxon>Peronosporomycetes</taxon>
        <taxon>Peronosporales</taxon>
        <taxon>Peronosporaceae</taxon>
        <taxon>Phytophthora</taxon>
    </lineage>
</organism>
<dbReference type="AlphaFoldDB" id="A0A080ZP13"/>
<evidence type="ECO:0000313" key="1">
    <source>
        <dbReference type="EMBL" id="ETO68374.1"/>
    </source>
</evidence>
<comment type="caution">
    <text evidence="1">The sequence shown here is derived from an EMBL/GenBank/DDBJ whole genome shotgun (WGS) entry which is preliminary data.</text>
</comment>
<evidence type="ECO:0000313" key="2">
    <source>
        <dbReference type="Proteomes" id="UP000028582"/>
    </source>
</evidence>
<proteinExistence type="predicted"/>
<dbReference type="Proteomes" id="UP000028582">
    <property type="component" value="Unassembled WGS sequence"/>
</dbReference>
<reference evidence="1 2" key="1">
    <citation type="submission" date="2013-11" db="EMBL/GenBank/DDBJ databases">
        <title>The Genome Sequence of Phytophthora parasitica P1976.</title>
        <authorList>
            <consortium name="The Broad Institute Genomics Platform"/>
            <person name="Russ C."/>
            <person name="Tyler B."/>
            <person name="Panabieres F."/>
            <person name="Shan W."/>
            <person name="Tripathy S."/>
            <person name="Grunwald N."/>
            <person name="Machado M."/>
            <person name="Johnson C.S."/>
            <person name="Walker B."/>
            <person name="Young S."/>
            <person name="Zeng Q."/>
            <person name="Gargeya S."/>
            <person name="Fitzgerald M."/>
            <person name="Haas B."/>
            <person name="Abouelleil A."/>
            <person name="Allen A.W."/>
            <person name="Alvarado L."/>
            <person name="Arachchi H.M."/>
            <person name="Berlin A.M."/>
            <person name="Chapman S.B."/>
            <person name="Gainer-Dewar J."/>
            <person name="Goldberg J."/>
            <person name="Griggs A."/>
            <person name="Gujja S."/>
            <person name="Hansen M."/>
            <person name="Howarth C."/>
            <person name="Imamovic A."/>
            <person name="Ireland A."/>
            <person name="Larimer J."/>
            <person name="McCowan C."/>
            <person name="Murphy C."/>
            <person name="Pearson M."/>
            <person name="Poon T.W."/>
            <person name="Priest M."/>
            <person name="Roberts A."/>
            <person name="Saif S."/>
            <person name="Shea T."/>
            <person name="Sisk P."/>
            <person name="Sykes S."/>
            <person name="Wortman J."/>
            <person name="Nusbaum C."/>
            <person name="Birren B."/>
        </authorList>
    </citation>
    <scope>NUCLEOTIDE SEQUENCE [LARGE SCALE GENOMIC DNA]</scope>
    <source>
        <strain evidence="1 2">P1976</strain>
    </source>
</reference>
<dbReference type="EMBL" id="ANJA01002671">
    <property type="protein sequence ID" value="ETO68374.1"/>
    <property type="molecule type" value="Genomic_DNA"/>
</dbReference>
<accession>A0A080ZP13</accession>
<sequence>MLLHFKPELLTAAYSCTQSDSMIPTTKVPPDFLRKDTSYFDSCEGSN</sequence>